<dbReference type="RefSeq" id="WP_161885203.1">
    <property type="nucleotide sequence ID" value="NZ_CP017146.1"/>
</dbReference>
<reference evidence="1 2" key="1">
    <citation type="submission" date="2016-09" db="EMBL/GenBank/DDBJ databases">
        <title>Complete genome sequence of microbes from the polar regions.</title>
        <authorList>
            <person name="Liao L."/>
            <person name="Chen B."/>
        </authorList>
    </citation>
    <scope>NUCLEOTIDE SEQUENCE [LARGE SCALE GENOMIC DNA]</scope>
    <source>
        <strain evidence="1 2">ZS314</strain>
    </source>
</reference>
<keyword evidence="2" id="KW-1185">Reference proteome</keyword>
<dbReference type="AlphaFoldDB" id="A0A7L5AI95"/>
<gene>
    <name evidence="1" type="ORF">BHD05_03485</name>
</gene>
<evidence type="ECO:0000313" key="2">
    <source>
        <dbReference type="Proteomes" id="UP000464507"/>
    </source>
</evidence>
<evidence type="ECO:0008006" key="3">
    <source>
        <dbReference type="Google" id="ProtNLM"/>
    </source>
</evidence>
<accession>A0A7L5AI95</accession>
<proteinExistence type="predicted"/>
<dbReference type="EMBL" id="CP017146">
    <property type="protein sequence ID" value="QHO68841.1"/>
    <property type="molecule type" value="Genomic_DNA"/>
</dbReference>
<organism evidence="1 2">
    <name type="scientific">Marisediminicola antarctica</name>
    <dbReference type="NCBI Taxonomy" id="674079"/>
    <lineage>
        <taxon>Bacteria</taxon>
        <taxon>Bacillati</taxon>
        <taxon>Actinomycetota</taxon>
        <taxon>Actinomycetes</taxon>
        <taxon>Micrococcales</taxon>
        <taxon>Microbacteriaceae</taxon>
        <taxon>Marisediminicola</taxon>
    </lineage>
</organism>
<dbReference type="OrthoDB" id="5123240at2"/>
<evidence type="ECO:0000313" key="1">
    <source>
        <dbReference type="EMBL" id="QHO68841.1"/>
    </source>
</evidence>
<dbReference type="KEGG" id="mant:BHD05_03485"/>
<sequence length="147" mass="16134">MKPPHYDPDQMLPLSTPERIEGRVLSLVGRATRREIWFLFVNHRDAQLPIILPLQDHPSFPAPGDPERFTRMLSHVGEATDAAGVIVVIERYADHMLAPSDLAWASTLHAAAAASSLILRGVLLSHARGVRWVAPDDYLFPVGGATA</sequence>
<name>A0A7L5AI95_9MICO</name>
<dbReference type="Proteomes" id="UP000464507">
    <property type="component" value="Chromosome"/>
</dbReference>
<protein>
    <recommendedName>
        <fullName evidence="3">DUF4192 family protein</fullName>
    </recommendedName>
</protein>